<reference evidence="9 10" key="1">
    <citation type="submission" date="2019-06" db="EMBL/GenBank/DDBJ databases">
        <title>Whole genome shotgun sequence of Streptomyces cacaoi subsp. cacaoi NBRC 12748.</title>
        <authorList>
            <person name="Hosoyama A."/>
            <person name="Uohara A."/>
            <person name="Ohji S."/>
            <person name="Ichikawa N."/>
        </authorList>
    </citation>
    <scope>NUCLEOTIDE SEQUENCE [LARGE SCALE GENOMIC DNA]</scope>
    <source>
        <strain evidence="9 10">NBRC 12748</strain>
    </source>
</reference>
<dbReference type="InterPro" id="IPR000310">
    <property type="entry name" value="Orn/Lys/Arg_deCO2ase_major_dom"/>
</dbReference>
<dbReference type="PANTHER" id="PTHR43277:SF4">
    <property type="entry name" value="ARGININE DECARBOXYLASE"/>
    <property type="match status" value="1"/>
</dbReference>
<name>A0A4Y3QR90_STRCI</name>
<dbReference type="AlphaFoldDB" id="A0A4Y3QR90"/>
<organism evidence="9 10">
    <name type="scientific">Streptomyces cacaoi</name>
    <dbReference type="NCBI Taxonomy" id="1898"/>
    <lineage>
        <taxon>Bacteria</taxon>
        <taxon>Bacillati</taxon>
        <taxon>Actinomycetota</taxon>
        <taxon>Actinomycetes</taxon>
        <taxon>Kitasatosporales</taxon>
        <taxon>Streptomycetaceae</taxon>
        <taxon>Streptomyces</taxon>
    </lineage>
</organism>
<dbReference type="InterPro" id="IPR052357">
    <property type="entry name" value="Orn_Lys_Arg_decarboxylase-I"/>
</dbReference>
<comment type="cofactor">
    <cofactor evidence="1">
        <name>pyridoxal 5'-phosphate</name>
        <dbReference type="ChEBI" id="CHEBI:597326"/>
    </cofactor>
</comment>
<feature type="domain" description="Orn/Lys/Arg decarboxylase C-terminal" evidence="8">
    <location>
        <begin position="433"/>
        <end position="498"/>
    </location>
</feature>
<evidence type="ECO:0000256" key="2">
    <source>
        <dbReference type="ARBA" id="ARBA00010671"/>
    </source>
</evidence>
<accession>A0A4Y3QR90</accession>
<evidence type="ECO:0000256" key="6">
    <source>
        <dbReference type="SAM" id="MobiDB-lite"/>
    </source>
</evidence>
<dbReference type="InterPro" id="IPR015421">
    <property type="entry name" value="PyrdxlP-dep_Trfase_major"/>
</dbReference>
<dbReference type="PANTHER" id="PTHR43277">
    <property type="entry name" value="ARGININE DECARBOXYLASE"/>
    <property type="match status" value="1"/>
</dbReference>
<evidence type="ECO:0000313" key="10">
    <source>
        <dbReference type="Proteomes" id="UP000319210"/>
    </source>
</evidence>
<dbReference type="Proteomes" id="UP000319210">
    <property type="component" value="Unassembled WGS sequence"/>
</dbReference>
<proteinExistence type="inferred from homology"/>
<protein>
    <submittedName>
        <fullName evidence="9">Ornithine decarboxylase</fullName>
    </submittedName>
</protein>
<keyword evidence="10" id="KW-1185">Reference proteome</keyword>
<evidence type="ECO:0000256" key="5">
    <source>
        <dbReference type="ARBA" id="ARBA00023239"/>
    </source>
</evidence>
<dbReference type="GO" id="GO:0016831">
    <property type="term" value="F:carboxy-lyase activity"/>
    <property type="evidence" value="ECO:0007669"/>
    <property type="project" value="UniProtKB-KW"/>
</dbReference>
<gene>
    <name evidence="9" type="ORF">SCA03_03660</name>
</gene>
<dbReference type="InterPro" id="IPR036633">
    <property type="entry name" value="Prn/Lys/Arg_de-COase_C_sf"/>
</dbReference>
<keyword evidence="4" id="KW-0663">Pyridoxal phosphate</keyword>
<dbReference type="Gene3D" id="3.40.640.10">
    <property type="entry name" value="Type I PLP-dependent aspartate aminotransferase-like (Major domain)"/>
    <property type="match status" value="1"/>
</dbReference>
<evidence type="ECO:0000256" key="1">
    <source>
        <dbReference type="ARBA" id="ARBA00001933"/>
    </source>
</evidence>
<dbReference type="InterPro" id="IPR008286">
    <property type="entry name" value="Prn/Lys/Arg_de-COase_C"/>
</dbReference>
<dbReference type="Gene3D" id="3.90.100.10">
    <property type="entry name" value="Orn/Lys/Arg decarboxylase, C-terminal domain"/>
    <property type="match status" value="1"/>
</dbReference>
<dbReference type="Pfam" id="PF01276">
    <property type="entry name" value="OKR_DC_1"/>
    <property type="match status" value="1"/>
</dbReference>
<comment type="caution">
    <text evidence="9">The sequence shown here is derived from an EMBL/GenBank/DDBJ whole genome shotgun (WGS) entry which is preliminary data.</text>
</comment>
<dbReference type="CDD" id="cd00615">
    <property type="entry name" value="Orn_deC_like"/>
    <property type="match status" value="1"/>
</dbReference>
<feature type="compositionally biased region" description="Gly residues" evidence="6">
    <location>
        <begin position="7"/>
        <end position="17"/>
    </location>
</feature>
<evidence type="ECO:0000313" key="9">
    <source>
        <dbReference type="EMBL" id="GEB47815.1"/>
    </source>
</evidence>
<comment type="similarity">
    <text evidence="2">Belongs to the Orn/Lys/Arg decarboxylase class-I family.</text>
</comment>
<dbReference type="Pfam" id="PF03711">
    <property type="entry name" value="OKR_DC_1_C"/>
    <property type="match status" value="1"/>
</dbReference>
<dbReference type="EMBL" id="BJMM01000002">
    <property type="protein sequence ID" value="GEB47815.1"/>
    <property type="molecule type" value="Genomic_DNA"/>
</dbReference>
<feature type="region of interest" description="Disordered" evidence="6">
    <location>
        <begin position="1"/>
        <end position="25"/>
    </location>
</feature>
<sequence>MTARAPHGGGTGSGSSGAGTPSRMDHTSAPVLEALEHYRGAGHLPFTPPGHKQARGADPRVREVLGDAVFLGDVLASGGLDDRRDRGEVLRSAERLMADAVHAEHTFFSTCGSSLSVKAAMLAVAGPHEKLLVGRDAHKSVISGLVLSGIRPVWVEPQWDDERQLAHAPAPEAYERAFAAHPEARGALVTSPTPYGSCADLAAVAEVCHRRGRPLLVDEAWGAHLPFHPDLPTWAMDAGADVCVTSIHKMGSGLEQGSVFHLQGPYIDPVLLSSRADLLGTTSPSVLIYAGLDGWRRQMVQHGHQLLGHALELAGRTRAALEGVPGVHVDGAGDLTGPGRGAALDPLPVVLDLSGLPVTGYQAADWLRATHRVDVHISDHRRINVQLTHADDEDSSRRLVDAVRDLAERADSGEEFASSPTVRLPAASRLRMEQECLPRDAYFGRVEDVPADEAVGRVVAEMITPYPPGIPTALPGERLTHTVLRYLRSGVEAGMNLPDAAAPDLSTVRVVVEGADEAAEGGPEGCAAP</sequence>
<feature type="domain" description="Orn/Lys/Arg decarboxylases family 1 pyridoxal-P attachment site" evidence="7">
    <location>
        <begin position="30"/>
        <end position="321"/>
    </location>
</feature>
<dbReference type="SUPFAM" id="SSF55904">
    <property type="entry name" value="Ornithine decarboxylase C-terminal domain"/>
    <property type="match status" value="1"/>
</dbReference>
<keyword evidence="3" id="KW-0210">Decarboxylase</keyword>
<evidence type="ECO:0000256" key="4">
    <source>
        <dbReference type="ARBA" id="ARBA00022898"/>
    </source>
</evidence>
<evidence type="ECO:0000259" key="8">
    <source>
        <dbReference type="Pfam" id="PF03711"/>
    </source>
</evidence>
<dbReference type="InterPro" id="IPR015424">
    <property type="entry name" value="PyrdxlP-dep_Trfase"/>
</dbReference>
<keyword evidence="5" id="KW-0456">Lyase</keyword>
<evidence type="ECO:0000256" key="3">
    <source>
        <dbReference type="ARBA" id="ARBA00022793"/>
    </source>
</evidence>
<dbReference type="SUPFAM" id="SSF53383">
    <property type="entry name" value="PLP-dependent transferases"/>
    <property type="match status" value="1"/>
</dbReference>
<evidence type="ECO:0000259" key="7">
    <source>
        <dbReference type="Pfam" id="PF01276"/>
    </source>
</evidence>